<feature type="transmembrane region" description="Helical" evidence="1">
    <location>
        <begin position="625"/>
        <end position="645"/>
    </location>
</feature>
<feature type="transmembrane region" description="Helical" evidence="1">
    <location>
        <begin position="592"/>
        <end position="613"/>
    </location>
</feature>
<organism evidence="2 3">
    <name type="scientific">Sorangium cellulosum</name>
    <name type="common">Polyangium cellulosum</name>
    <dbReference type="NCBI Taxonomy" id="56"/>
    <lineage>
        <taxon>Bacteria</taxon>
        <taxon>Pseudomonadati</taxon>
        <taxon>Myxococcota</taxon>
        <taxon>Polyangia</taxon>
        <taxon>Polyangiales</taxon>
        <taxon>Polyangiaceae</taxon>
        <taxon>Sorangium</taxon>
    </lineage>
</organism>
<proteinExistence type="predicted"/>
<protein>
    <submittedName>
        <fullName evidence="2">Uncharacterized protein</fullName>
    </submittedName>
</protein>
<dbReference type="AlphaFoldDB" id="A0A4P2Q801"/>
<evidence type="ECO:0000256" key="1">
    <source>
        <dbReference type="SAM" id="Phobius"/>
    </source>
</evidence>
<dbReference type="EMBL" id="CP012670">
    <property type="protein sequence ID" value="AUX25620.1"/>
    <property type="molecule type" value="Genomic_DNA"/>
</dbReference>
<evidence type="ECO:0000313" key="2">
    <source>
        <dbReference type="EMBL" id="AUX25620.1"/>
    </source>
</evidence>
<keyword evidence="1" id="KW-0472">Membrane</keyword>
<dbReference type="OrthoDB" id="5318537at2"/>
<reference evidence="2 3" key="1">
    <citation type="submission" date="2015-09" db="EMBL/GenBank/DDBJ databases">
        <title>Sorangium comparison.</title>
        <authorList>
            <person name="Zaburannyi N."/>
            <person name="Bunk B."/>
            <person name="Overmann J."/>
            <person name="Mueller R."/>
        </authorList>
    </citation>
    <scope>NUCLEOTIDE SEQUENCE [LARGE SCALE GENOMIC DNA]</scope>
    <source>
        <strain evidence="2 3">So ceGT47</strain>
    </source>
</reference>
<gene>
    <name evidence="2" type="ORF">SOCEGT47_061690</name>
</gene>
<feature type="transmembrane region" description="Helical" evidence="1">
    <location>
        <begin position="651"/>
        <end position="675"/>
    </location>
</feature>
<keyword evidence="1" id="KW-1133">Transmembrane helix</keyword>
<dbReference type="Proteomes" id="UP000295781">
    <property type="component" value="Chromosome"/>
</dbReference>
<sequence>MAKLPSIRYIWTAEDERIARGGVPDVQGAFVTPYGIPAAGIPGCASFAAGTEVEVDLDRSGWGEPWRARRFHVGKPFYEWHKPGDIPGSVTTLAELCKHLREKDPNAYPDTIYGERKLADLGPENPAKLLFDYWQNSRYRYATMKEGFDWRTYAGRPGGIGVRKDGVAIEYVLRKLTPLPRAVAAPGTQKRLIDEPSFLVEHYIQEVADAAANIRMLLKTSEDVMRARYQIIYKLRALRAIAEASGTNPEAGMASQGWEIVKLVDVVLPRAQKLLVEQPITISSGTEMQRALELFKSRREFTMDAVAELRVEQKKLRGLLLESSAHAKAIKDWAAASHAGLLQGQPNIRGLLDRLTATLAEGHLALGECSAPGDDDVLVALLDKMPEGHAVKPEDIEGDSPTAVALSLIGKGTSLTTTVVGNLAGPPSLSIAMLQVFATLRFTRLAKESLAQLNAVPSTIMTSAIHVEKWRALADRLVEHLPDGNVKDDVKIALLMHDRNKLAGLKFKVGETMADSAQQTVPWKGAMVILGLISTILAISEAASGGDKAAHLVVLDFASNATAVASVSLGTYETFLTVVGRLDAVSMALKTAGNWVGLAGAVLGAISSGLGAWEAYKKADGYGMVSSTFGCVGSLGVATVAGYALASGGTVMPVVATVALACLLASGAVSVAQIVEPLDSTRTKISNVCLSLVRAVRKDVLGQYIEARDATILFAMEDLEKLANEGFLPNARNDYFVVARLAKAGLHEEIIRQVVNSSSIASTPFGPGGSAGISAL</sequence>
<dbReference type="RefSeq" id="WP_129352657.1">
    <property type="nucleotide sequence ID" value="NZ_CP012670.1"/>
</dbReference>
<evidence type="ECO:0000313" key="3">
    <source>
        <dbReference type="Proteomes" id="UP000295781"/>
    </source>
</evidence>
<name>A0A4P2Q801_SORCE</name>
<keyword evidence="1" id="KW-0812">Transmembrane</keyword>
<accession>A0A4P2Q801</accession>